<dbReference type="AlphaFoldDB" id="A0A022VQU5"/>
<gene>
    <name evidence="2" type="ORF">H103_07732</name>
</gene>
<sequence>MPHSPYRAPGSPDMHREALHRRAETTEIRKHSLTDTAKALTTSASHVDNNNNRASAFPRVYVAAELAGSMKMGSESPKPLTEFSKPESPSRTGLNDVGVAFD</sequence>
<proteinExistence type="predicted"/>
<accession>A0A022VQU5</accession>
<dbReference type="Proteomes" id="UP000023758">
    <property type="component" value="Unassembled WGS sequence"/>
</dbReference>
<organism evidence="2">
    <name type="scientific">Trichophyton rubrum CBS 288.86</name>
    <dbReference type="NCBI Taxonomy" id="1215330"/>
    <lineage>
        <taxon>Eukaryota</taxon>
        <taxon>Fungi</taxon>
        <taxon>Dikarya</taxon>
        <taxon>Ascomycota</taxon>
        <taxon>Pezizomycotina</taxon>
        <taxon>Eurotiomycetes</taxon>
        <taxon>Eurotiomycetidae</taxon>
        <taxon>Onygenales</taxon>
        <taxon>Arthrodermataceae</taxon>
        <taxon>Trichophyton</taxon>
    </lineage>
</organism>
<name>A0A022VQU5_TRIRU</name>
<protein>
    <submittedName>
        <fullName evidence="2">Uncharacterized protein</fullName>
    </submittedName>
</protein>
<dbReference type="HOGENOM" id="CLU_2279469_0_0_1"/>
<evidence type="ECO:0000256" key="1">
    <source>
        <dbReference type="SAM" id="MobiDB-lite"/>
    </source>
</evidence>
<dbReference type="EMBL" id="KK207923">
    <property type="protein sequence ID" value="EZF48632.1"/>
    <property type="molecule type" value="Genomic_DNA"/>
</dbReference>
<feature type="region of interest" description="Disordered" evidence="1">
    <location>
        <begin position="71"/>
        <end position="102"/>
    </location>
</feature>
<evidence type="ECO:0000313" key="2">
    <source>
        <dbReference type="EMBL" id="EZF48632.1"/>
    </source>
</evidence>
<reference evidence="2" key="1">
    <citation type="submission" date="2014-02" db="EMBL/GenBank/DDBJ databases">
        <title>The Genome Sequence of Trichophyton rubrum (morphotype fischeri) CBS 288.86.</title>
        <authorList>
            <consortium name="The Broad Institute Genomics Platform"/>
            <person name="Cuomo C.A."/>
            <person name="White T.C."/>
            <person name="Graser Y."/>
            <person name="Martinez-Rossi N."/>
            <person name="Heitman J."/>
            <person name="Young S.K."/>
            <person name="Zeng Q."/>
            <person name="Gargeya S."/>
            <person name="Abouelleil A."/>
            <person name="Alvarado L."/>
            <person name="Chapman S.B."/>
            <person name="Gainer-Dewar J."/>
            <person name="Goldberg J."/>
            <person name="Griggs A."/>
            <person name="Gujja S."/>
            <person name="Hansen M."/>
            <person name="Howarth C."/>
            <person name="Imamovic A."/>
            <person name="Larimer J."/>
            <person name="Martinez D."/>
            <person name="Murphy C."/>
            <person name="Pearson M.D."/>
            <person name="Persinoti G."/>
            <person name="Poon T."/>
            <person name="Priest M."/>
            <person name="Roberts A.D."/>
            <person name="Saif S."/>
            <person name="Shea T.D."/>
            <person name="Sykes S.N."/>
            <person name="Wortman J."/>
            <person name="Nusbaum C."/>
            <person name="Birren B."/>
        </authorList>
    </citation>
    <scope>NUCLEOTIDE SEQUENCE [LARGE SCALE GENOMIC DNA]</scope>
    <source>
        <strain evidence="2">CBS 288.86</strain>
    </source>
</reference>